<dbReference type="InterPro" id="IPR007344">
    <property type="entry name" value="GrpB/CoaE"/>
</dbReference>
<reference evidence="3" key="1">
    <citation type="journal article" date="2021" name="PeerJ">
        <title>Extensive microbial diversity within the chicken gut microbiome revealed by metagenomics and culture.</title>
        <authorList>
            <person name="Gilroy R."/>
            <person name="Ravi A."/>
            <person name="Getino M."/>
            <person name="Pursley I."/>
            <person name="Horton D.L."/>
            <person name="Alikhan N.F."/>
            <person name="Baker D."/>
            <person name="Gharbi K."/>
            <person name="Hall N."/>
            <person name="Watson M."/>
            <person name="Adriaenssens E.M."/>
            <person name="Foster-Nyarko E."/>
            <person name="Jarju S."/>
            <person name="Secka A."/>
            <person name="Antonio M."/>
            <person name="Oren A."/>
            <person name="Chaudhuri R.R."/>
            <person name="La Ragione R."/>
            <person name="Hildebrand F."/>
            <person name="Pallen M.J."/>
        </authorList>
    </citation>
    <scope>NUCLEOTIDE SEQUENCE</scope>
    <source>
        <strain evidence="3">CHK165-2605</strain>
    </source>
</reference>
<keyword evidence="1" id="KW-0812">Transmembrane</keyword>
<keyword evidence="1" id="KW-1133">Transmembrane helix</keyword>
<keyword evidence="1" id="KW-0472">Membrane</keyword>
<comment type="caution">
    <text evidence="3">The sequence shown here is derived from an EMBL/GenBank/DDBJ whole genome shotgun (WGS) entry which is preliminary data.</text>
</comment>
<feature type="transmembrane region" description="Helical" evidence="1">
    <location>
        <begin position="200"/>
        <end position="222"/>
    </location>
</feature>
<proteinExistence type="predicted"/>
<dbReference type="InterPro" id="IPR058598">
    <property type="entry name" value="Gly_zipper-like_dom"/>
</dbReference>
<dbReference type="Pfam" id="PF04229">
    <property type="entry name" value="GrpB"/>
    <property type="match status" value="1"/>
</dbReference>
<feature type="transmembrane region" description="Helical" evidence="1">
    <location>
        <begin position="176"/>
        <end position="194"/>
    </location>
</feature>
<sequence length="231" mass="26189">MTRKIEVTDYRPEWESMFKEEAKKIKKILGKNCIGIYHIGSTSVKNMASKPIIDIMPVVKDLSLVDAHNKEFESLGYECRGEFGIPGRRFYAKGGDNRTHHIHIFEQSNQTDIQRHIAVRDYLNSHPDTAAEYAALKKKLATEFPFDNDGYCNGKEKYMKSLEEKALHWQEKQNRLSMGIALGLCFGVAIGTSFDTLYNNTGIGMIFGAAIGLMFGMVFGSMDKTDRSRQK</sequence>
<dbReference type="PANTHER" id="PTHR34822">
    <property type="entry name" value="GRPB DOMAIN PROTEIN (AFU_ORTHOLOGUE AFUA_1G01530)"/>
    <property type="match status" value="1"/>
</dbReference>
<dbReference type="SUPFAM" id="SSF81301">
    <property type="entry name" value="Nucleotidyltransferase"/>
    <property type="match status" value="1"/>
</dbReference>
<gene>
    <name evidence="3" type="ORF">H9756_11900</name>
</gene>
<dbReference type="AlphaFoldDB" id="A0A9D2T263"/>
<evidence type="ECO:0000259" key="2">
    <source>
        <dbReference type="Pfam" id="PF26273"/>
    </source>
</evidence>
<evidence type="ECO:0000313" key="3">
    <source>
        <dbReference type="EMBL" id="HJC44353.1"/>
    </source>
</evidence>
<feature type="domain" description="Glycine zipper-like" evidence="2">
    <location>
        <begin position="172"/>
        <end position="216"/>
    </location>
</feature>
<dbReference type="InterPro" id="IPR043519">
    <property type="entry name" value="NT_sf"/>
</dbReference>
<evidence type="ECO:0000256" key="1">
    <source>
        <dbReference type="SAM" id="Phobius"/>
    </source>
</evidence>
<accession>A0A9D2T263</accession>
<dbReference type="PANTHER" id="PTHR34822:SF1">
    <property type="entry name" value="GRPB FAMILY PROTEIN"/>
    <property type="match status" value="1"/>
</dbReference>
<evidence type="ECO:0000313" key="4">
    <source>
        <dbReference type="Proteomes" id="UP000823895"/>
    </source>
</evidence>
<dbReference type="Proteomes" id="UP000823895">
    <property type="component" value="Unassembled WGS sequence"/>
</dbReference>
<dbReference type="Gene3D" id="3.30.460.10">
    <property type="entry name" value="Beta Polymerase, domain 2"/>
    <property type="match status" value="1"/>
</dbReference>
<organism evidence="3 4">
    <name type="scientific">Candidatus Mediterraneibacter gallistercoris</name>
    <dbReference type="NCBI Taxonomy" id="2838671"/>
    <lineage>
        <taxon>Bacteria</taxon>
        <taxon>Bacillati</taxon>
        <taxon>Bacillota</taxon>
        <taxon>Clostridia</taxon>
        <taxon>Lachnospirales</taxon>
        <taxon>Lachnospiraceae</taxon>
        <taxon>Mediterraneibacter</taxon>
    </lineage>
</organism>
<name>A0A9D2T263_9FIRM</name>
<reference evidence="3" key="2">
    <citation type="submission" date="2021-04" db="EMBL/GenBank/DDBJ databases">
        <authorList>
            <person name="Gilroy R."/>
        </authorList>
    </citation>
    <scope>NUCLEOTIDE SEQUENCE</scope>
    <source>
        <strain evidence="3">CHK165-2605</strain>
    </source>
</reference>
<protein>
    <submittedName>
        <fullName evidence="3">GrpB family protein</fullName>
    </submittedName>
</protein>
<dbReference type="EMBL" id="DWWI01000251">
    <property type="protein sequence ID" value="HJC44353.1"/>
    <property type="molecule type" value="Genomic_DNA"/>
</dbReference>
<dbReference type="Pfam" id="PF26273">
    <property type="entry name" value="Gly_zipper"/>
    <property type="match status" value="1"/>
</dbReference>